<dbReference type="EMBL" id="CP071502">
    <property type="protein sequence ID" value="QSX36831.1"/>
    <property type="molecule type" value="Genomic_DNA"/>
</dbReference>
<sequence>MMILVNVGLRVIIPIMIIMVFVLMSLSQPINGDIGWLFHATTQWLNGKELYVDIIEVNPPLIFYIMSPAVFFSKAFGVNPVLMAKLYLSFITLGLTVIHLMLMFRVVHKNLFFNMYLPCILLIVFVIPGYDFSQRDHLAILLLLPYLTCRYLKFFKHIEFNFFTIISLGFLAGLSICLKPHFILLVISCELFWFVKVKSINLLIDAMIYSIILTCALFYVLLIVCHYTYISEMVPLALATYWTYGKSIYSFNLWNYLYFYTVMIFISRFIESESNRILIVFFNILIAAAFINFLLQSHYSYQLLPFKTLFYINLFVVVTSLLGQVSGFSILSKTYYFISFLLSFYYLSMYMKENWRLFEYVYDYRALPPFHLMGYENLSDGVSEINNKFDGENLYVLSSNVWPSAFISGYTKAKWVSGFPALWPLPAIDMYQRNPEKLTKDKIVRISNVEKNVISRILLEIEIYKPKAILIDARENPSYFIDDFSYLEFFREEHMLSKVFDDYSDSGYEINVYNRVKFKVYIRNQ</sequence>
<feature type="transmembrane region" description="Helical" evidence="1">
    <location>
        <begin position="251"/>
        <end position="270"/>
    </location>
</feature>
<reference evidence="2 3" key="1">
    <citation type="submission" date="2021-03" db="EMBL/GenBank/DDBJ databases">
        <title>Novel species identification of genus Shewanella.</title>
        <authorList>
            <person name="Liu G."/>
            <person name="Zhang Q."/>
        </authorList>
    </citation>
    <scope>NUCLEOTIDE SEQUENCE [LARGE SCALE GENOMIC DNA]</scope>
    <source>
        <strain evidence="2 3">FJAT-52962</strain>
    </source>
</reference>
<evidence type="ECO:0000313" key="2">
    <source>
        <dbReference type="EMBL" id="QSX36831.1"/>
    </source>
</evidence>
<feature type="transmembrane region" description="Helical" evidence="1">
    <location>
        <begin position="276"/>
        <end position="296"/>
    </location>
</feature>
<evidence type="ECO:0000313" key="3">
    <source>
        <dbReference type="Proteomes" id="UP000663207"/>
    </source>
</evidence>
<accession>A0ABX7R1W5</accession>
<proteinExistence type="predicted"/>
<evidence type="ECO:0008006" key="4">
    <source>
        <dbReference type="Google" id="ProtNLM"/>
    </source>
</evidence>
<protein>
    <recommendedName>
        <fullName evidence="4">Glycosyltransferase RgtA/B/C/D-like domain-containing protein</fullName>
    </recommendedName>
</protein>
<keyword evidence="1" id="KW-0472">Membrane</keyword>
<name>A0ABX7R1W5_9GAMM</name>
<dbReference type="RefSeq" id="WP_207380148.1">
    <property type="nucleotide sequence ID" value="NZ_CP071502.1"/>
</dbReference>
<organism evidence="2 3">
    <name type="scientific">Shewanella sedimentimangrovi</name>
    <dbReference type="NCBI Taxonomy" id="2814293"/>
    <lineage>
        <taxon>Bacteria</taxon>
        <taxon>Pseudomonadati</taxon>
        <taxon>Pseudomonadota</taxon>
        <taxon>Gammaproteobacteria</taxon>
        <taxon>Alteromonadales</taxon>
        <taxon>Shewanellaceae</taxon>
        <taxon>Shewanella</taxon>
    </lineage>
</organism>
<feature type="transmembrane region" description="Helical" evidence="1">
    <location>
        <begin position="207"/>
        <end position="230"/>
    </location>
</feature>
<feature type="transmembrane region" description="Helical" evidence="1">
    <location>
        <begin position="86"/>
        <end position="104"/>
    </location>
</feature>
<feature type="transmembrane region" description="Helical" evidence="1">
    <location>
        <begin position="162"/>
        <end position="195"/>
    </location>
</feature>
<evidence type="ECO:0000256" key="1">
    <source>
        <dbReference type="SAM" id="Phobius"/>
    </source>
</evidence>
<feature type="transmembrane region" description="Helical" evidence="1">
    <location>
        <begin position="111"/>
        <end position="130"/>
    </location>
</feature>
<gene>
    <name evidence="2" type="ORF">JYB85_16390</name>
</gene>
<dbReference type="Proteomes" id="UP000663207">
    <property type="component" value="Chromosome"/>
</dbReference>
<keyword evidence="1" id="KW-1133">Transmembrane helix</keyword>
<feature type="transmembrane region" description="Helical" evidence="1">
    <location>
        <begin position="308"/>
        <end position="328"/>
    </location>
</feature>
<keyword evidence="1" id="KW-0812">Transmembrane</keyword>
<keyword evidence="3" id="KW-1185">Reference proteome</keyword>
<feature type="transmembrane region" description="Helical" evidence="1">
    <location>
        <begin position="7"/>
        <end position="26"/>
    </location>
</feature>